<dbReference type="AlphaFoldDB" id="A0AAN6Q3Q6"/>
<dbReference type="EMBL" id="MU863632">
    <property type="protein sequence ID" value="KAK4102276.1"/>
    <property type="molecule type" value="Genomic_DNA"/>
</dbReference>
<reference evidence="1" key="1">
    <citation type="journal article" date="2023" name="Mol. Phylogenet. Evol.">
        <title>Genome-scale phylogeny and comparative genomics of the fungal order Sordariales.</title>
        <authorList>
            <person name="Hensen N."/>
            <person name="Bonometti L."/>
            <person name="Westerberg I."/>
            <person name="Brannstrom I.O."/>
            <person name="Guillou S."/>
            <person name="Cros-Aarteil S."/>
            <person name="Calhoun S."/>
            <person name="Haridas S."/>
            <person name="Kuo A."/>
            <person name="Mondo S."/>
            <person name="Pangilinan J."/>
            <person name="Riley R."/>
            <person name="LaButti K."/>
            <person name="Andreopoulos B."/>
            <person name="Lipzen A."/>
            <person name="Chen C."/>
            <person name="Yan M."/>
            <person name="Daum C."/>
            <person name="Ng V."/>
            <person name="Clum A."/>
            <person name="Steindorff A."/>
            <person name="Ohm R.A."/>
            <person name="Martin F."/>
            <person name="Silar P."/>
            <person name="Natvig D.O."/>
            <person name="Lalanne C."/>
            <person name="Gautier V."/>
            <person name="Ament-Velasquez S.L."/>
            <person name="Kruys A."/>
            <person name="Hutchinson M.I."/>
            <person name="Powell A.J."/>
            <person name="Barry K."/>
            <person name="Miller A.N."/>
            <person name="Grigoriev I.V."/>
            <person name="Debuchy R."/>
            <person name="Gladieux P."/>
            <person name="Hiltunen Thoren M."/>
            <person name="Johannesson H."/>
        </authorList>
    </citation>
    <scope>NUCLEOTIDE SEQUENCE</scope>
    <source>
        <strain evidence="1">CBS 757.83</strain>
    </source>
</reference>
<proteinExistence type="predicted"/>
<sequence>MAAISPRWEGILGIEEAQMLQAAMSEAHLVLHGPPDFPIDAEILGVCGVSAENADQNKYGWIVADFLHWKTAFHATWLSSLDISEFLAGIDGVDVVSDGIIHKVLGDNNQDISSIPDNNNGFEAEFLKRLTTTLVVLIFAPITPEQDICVDLGNQSRTYLTIDRLRQTIQDAVGNAQLAVTLVTPSPFTGGWACRPSILGPLGCPNLQNMMRLIAKSCGGAFATRFIQSFTERSTPFMTQDQRANVKYDDPMPLRPTELQVKSLHQFQRQIHESLEHHFSVFAKDHAFILQPDAARDPASFVDSWTEYAPRQGYRLETWARRWAKPRAAIDYANRFEFFGEAFGGTQESQFFHLKYLAAIELDTCPTDWNRHVSGATAELFTGFLERAMPGEYDVKRVFDAIEFRASSNILAQVLAKVFNLPLPDGVMCRYWHDTPDGVSDEHYRRLQDGFGMTNGLFEQAAVLPSEKTHEIKSVKYLRSARWLAAATAWRFENGSREDVEHFMTINVARFMDKIRDTQQTLLLEDRALQRKGLNWIAALGLGGEVKSSTLRPP</sequence>
<dbReference type="Proteomes" id="UP001305647">
    <property type="component" value="Unassembled WGS sequence"/>
</dbReference>
<evidence type="ECO:0000313" key="2">
    <source>
        <dbReference type="Proteomes" id="UP001305647"/>
    </source>
</evidence>
<name>A0AAN6Q3Q6_9PEZI</name>
<reference evidence="1" key="2">
    <citation type="submission" date="2023-05" db="EMBL/GenBank/DDBJ databases">
        <authorList>
            <consortium name="Lawrence Berkeley National Laboratory"/>
            <person name="Steindorff A."/>
            <person name="Hensen N."/>
            <person name="Bonometti L."/>
            <person name="Westerberg I."/>
            <person name="Brannstrom I.O."/>
            <person name="Guillou S."/>
            <person name="Cros-Aarteil S."/>
            <person name="Calhoun S."/>
            <person name="Haridas S."/>
            <person name="Kuo A."/>
            <person name="Mondo S."/>
            <person name="Pangilinan J."/>
            <person name="Riley R."/>
            <person name="Labutti K."/>
            <person name="Andreopoulos B."/>
            <person name="Lipzen A."/>
            <person name="Chen C."/>
            <person name="Yanf M."/>
            <person name="Daum C."/>
            <person name="Ng V."/>
            <person name="Clum A."/>
            <person name="Ohm R."/>
            <person name="Martin F."/>
            <person name="Silar P."/>
            <person name="Natvig D."/>
            <person name="Lalanne C."/>
            <person name="Gautier V."/>
            <person name="Ament-Velasquez S.L."/>
            <person name="Kruys A."/>
            <person name="Hutchinson M.I."/>
            <person name="Powell A.J."/>
            <person name="Barry K."/>
            <person name="Miller A.N."/>
            <person name="Grigoriev I.V."/>
            <person name="Debuchy R."/>
            <person name="Gladieux P."/>
            <person name="Thoren M.H."/>
            <person name="Johannesson H."/>
        </authorList>
    </citation>
    <scope>NUCLEOTIDE SEQUENCE</scope>
    <source>
        <strain evidence="1">CBS 757.83</strain>
    </source>
</reference>
<protein>
    <submittedName>
        <fullName evidence="1">Uncharacterized protein</fullName>
    </submittedName>
</protein>
<keyword evidence="2" id="KW-1185">Reference proteome</keyword>
<organism evidence="1 2">
    <name type="scientific">Parathielavia hyrcaniae</name>
    <dbReference type="NCBI Taxonomy" id="113614"/>
    <lineage>
        <taxon>Eukaryota</taxon>
        <taxon>Fungi</taxon>
        <taxon>Dikarya</taxon>
        <taxon>Ascomycota</taxon>
        <taxon>Pezizomycotina</taxon>
        <taxon>Sordariomycetes</taxon>
        <taxon>Sordariomycetidae</taxon>
        <taxon>Sordariales</taxon>
        <taxon>Chaetomiaceae</taxon>
        <taxon>Parathielavia</taxon>
    </lineage>
</organism>
<comment type="caution">
    <text evidence="1">The sequence shown here is derived from an EMBL/GenBank/DDBJ whole genome shotgun (WGS) entry which is preliminary data.</text>
</comment>
<gene>
    <name evidence="1" type="ORF">N658DRAFT_515481</name>
</gene>
<accession>A0AAN6Q3Q6</accession>
<evidence type="ECO:0000313" key="1">
    <source>
        <dbReference type="EMBL" id="KAK4102276.1"/>
    </source>
</evidence>